<keyword evidence="1" id="KW-0812">Transmembrane</keyword>
<feature type="transmembrane region" description="Helical" evidence="1">
    <location>
        <begin position="53"/>
        <end position="74"/>
    </location>
</feature>
<evidence type="ECO:0000313" key="3">
    <source>
        <dbReference type="Proteomes" id="UP000307140"/>
    </source>
</evidence>
<name>A0A5S3N9S6_9FLAO</name>
<reference evidence="2 3" key="1">
    <citation type="submission" date="2019-05" db="EMBL/GenBank/DDBJ databases">
        <title>Polaribacter aestuariivivens sp. nov., isolated from a tidal flat.</title>
        <authorList>
            <person name="Yoon J.-H."/>
        </authorList>
    </citation>
    <scope>NUCLEOTIDE SEQUENCE [LARGE SCALE GENOMIC DNA]</scope>
    <source>
        <strain evidence="2 3">DBTF-3</strain>
    </source>
</reference>
<dbReference type="Proteomes" id="UP000307140">
    <property type="component" value="Unassembled WGS sequence"/>
</dbReference>
<sequence>MSTTKTQLTTGYIPIDSLTMTIIGNATADINFNFDAELSTITDFKNTLTNKKFIWTILIPDILIFVASFLIDVFTKSSVPVIKQVKSFEIPDTLLNDIFQIETTKIHIDGSISMTNNSNAPVTAKVFAETLTVEGNGQKKHIINPEKLFIGYINKNLQAKSATQKITLIKGAKVNSKVI</sequence>
<dbReference type="EMBL" id="VANR01000001">
    <property type="protein sequence ID" value="TMM32058.1"/>
    <property type="molecule type" value="Genomic_DNA"/>
</dbReference>
<keyword evidence="3" id="KW-1185">Reference proteome</keyword>
<gene>
    <name evidence="2" type="ORF">FDT66_00915</name>
</gene>
<comment type="caution">
    <text evidence="2">The sequence shown here is derived from an EMBL/GenBank/DDBJ whole genome shotgun (WGS) entry which is preliminary data.</text>
</comment>
<proteinExistence type="predicted"/>
<keyword evidence="1" id="KW-0472">Membrane</keyword>
<keyword evidence="1" id="KW-1133">Transmembrane helix</keyword>
<evidence type="ECO:0000313" key="2">
    <source>
        <dbReference type="EMBL" id="TMM32058.1"/>
    </source>
</evidence>
<accession>A0A5S3N9S6</accession>
<organism evidence="2 3">
    <name type="scientific">Polaribacter aestuariivivens</name>
    <dbReference type="NCBI Taxonomy" id="2304626"/>
    <lineage>
        <taxon>Bacteria</taxon>
        <taxon>Pseudomonadati</taxon>
        <taxon>Bacteroidota</taxon>
        <taxon>Flavobacteriia</taxon>
        <taxon>Flavobacteriales</taxon>
        <taxon>Flavobacteriaceae</taxon>
    </lineage>
</organism>
<dbReference type="AlphaFoldDB" id="A0A5S3N9S6"/>
<dbReference type="RefSeq" id="WP_138534271.1">
    <property type="nucleotide sequence ID" value="NZ_VANR01000001.1"/>
</dbReference>
<evidence type="ECO:0000256" key="1">
    <source>
        <dbReference type="SAM" id="Phobius"/>
    </source>
</evidence>
<protein>
    <submittedName>
        <fullName evidence="2">Uncharacterized protein</fullName>
    </submittedName>
</protein>